<dbReference type="InterPro" id="IPR032821">
    <property type="entry name" value="PKS_assoc"/>
</dbReference>
<dbReference type="GO" id="GO:0071770">
    <property type="term" value="P:DIM/DIP cell wall layer assembly"/>
    <property type="evidence" value="ECO:0007669"/>
    <property type="project" value="TreeGrafter"/>
</dbReference>
<keyword evidence="2" id="KW-0597">Phosphoprotein</keyword>
<dbReference type="InterPro" id="IPR036736">
    <property type="entry name" value="ACP-like_sf"/>
</dbReference>
<protein>
    <submittedName>
        <fullName evidence="7">Ketoacyl-synthetase-like protein</fullName>
    </submittedName>
</protein>
<keyword evidence="8" id="KW-1185">Reference proteome</keyword>
<sequence length="800" mass="83853">MSHEDAIAIIGMSVRLPGADTVADYWRDAFHGTVHIRRFTAAELVAAGIPPEDAADPAFVAATAPLDDVTGFDAAAFEMSPREAAITDPQHRLFLEVCRHALEESGYSGADGRVALYGNTGYHLHPLQGYLRRRLDGRVFDDAFPYNAVNGLQVAFGNHTDFVATRAAFRLGLTGPVMTVQSGCSSGLVAVQAAGHALRAGEADLAVVATAAVHIPQIIGHRHVRGSIHSRSGVCRVFDAESDGMVTGNGAAAVVLKRLDRALADGDTVDAVILATAVNNDGDRKSAYPAPSVPGQVEAVTSALHAAGVSADRIGYVEAHGTGTFKGDPIEFDALTEAFRRHTDRIGYCALGSAKANIGHLDSGAALPSLIRAVGVVKNGLIPPLAGHTAPNPRLALDESPFYLPREVTPWPGPGPRLAGVTALAVGGTNAHLVLSSPPPRPPRRPSRLAPGPLVLSAADPAGLRATAEAWLRRLRRVPTPDPARTAMTAARGRRHHAHRLAITGRTVARWRDGLADYLAGRPGGYVCTDVTTPTTVDDPPATRYVDDGTTDWAAAESGRERLPGYPFRRSRHWIGPPPHETPETHDHDRGGHMPAPGVLTHIQEATAARLGHPVEAVAPSATFLSLGADSLSMVDLARSVEQRFGVRISMRELFEQGDTPAGLAALVADRLPEPTPTTAGHAVPDPQAAPAAPAAQPAPAPAQTPVPPPVPPAAPSSAAAPAHLPPTVPPPEASAPAWHAAPPYPVMPYQVPVADPGYEHRTVAALTGQIQQLITINQSLVNQVAHLTALLHARDGGAR</sequence>
<feature type="compositionally biased region" description="Pro residues" evidence="4">
    <location>
        <begin position="724"/>
        <end position="734"/>
    </location>
</feature>
<dbReference type="InterPro" id="IPR014030">
    <property type="entry name" value="Ketoacyl_synth_N"/>
</dbReference>
<comment type="caution">
    <text evidence="7">The sequence shown here is derived from an EMBL/GenBank/DDBJ whole genome shotgun (WGS) entry which is preliminary data.</text>
</comment>
<dbReference type="PROSITE" id="PS50075">
    <property type="entry name" value="CARRIER"/>
    <property type="match status" value="1"/>
</dbReference>
<feature type="compositionally biased region" description="Pro residues" evidence="4">
    <location>
        <begin position="697"/>
        <end position="715"/>
    </location>
</feature>
<name>A0A562VE53_9ACTN</name>
<dbReference type="AlphaFoldDB" id="A0A562VE53"/>
<evidence type="ECO:0000256" key="3">
    <source>
        <dbReference type="ARBA" id="ARBA00022679"/>
    </source>
</evidence>
<evidence type="ECO:0000256" key="4">
    <source>
        <dbReference type="SAM" id="MobiDB-lite"/>
    </source>
</evidence>
<dbReference type="InterPro" id="IPR006162">
    <property type="entry name" value="Ppantetheine_attach_site"/>
</dbReference>
<evidence type="ECO:0000259" key="5">
    <source>
        <dbReference type="PROSITE" id="PS50075"/>
    </source>
</evidence>
<dbReference type="Proteomes" id="UP000321617">
    <property type="component" value="Unassembled WGS sequence"/>
</dbReference>
<evidence type="ECO:0000259" key="6">
    <source>
        <dbReference type="PROSITE" id="PS52004"/>
    </source>
</evidence>
<dbReference type="SUPFAM" id="SSF47336">
    <property type="entry name" value="ACP-like"/>
    <property type="match status" value="1"/>
</dbReference>
<dbReference type="Pfam" id="PF00109">
    <property type="entry name" value="ketoacyl-synt"/>
    <property type="match status" value="1"/>
</dbReference>
<dbReference type="Pfam" id="PF02801">
    <property type="entry name" value="Ketoacyl-synt_C"/>
    <property type="match status" value="1"/>
</dbReference>
<dbReference type="PROSITE" id="PS00606">
    <property type="entry name" value="KS3_1"/>
    <property type="match status" value="1"/>
</dbReference>
<dbReference type="InterPro" id="IPR016039">
    <property type="entry name" value="Thiolase-like"/>
</dbReference>
<dbReference type="SMART" id="SM00825">
    <property type="entry name" value="PKS_KS"/>
    <property type="match status" value="1"/>
</dbReference>
<dbReference type="InterPro" id="IPR020806">
    <property type="entry name" value="PKS_PP-bd"/>
</dbReference>
<feature type="domain" description="Carrier" evidence="5">
    <location>
        <begin position="594"/>
        <end position="672"/>
    </location>
</feature>
<evidence type="ECO:0000313" key="8">
    <source>
        <dbReference type="Proteomes" id="UP000321617"/>
    </source>
</evidence>
<dbReference type="RefSeq" id="WP_147135995.1">
    <property type="nucleotide sequence ID" value="NZ_BAABIJ010000001.1"/>
</dbReference>
<dbReference type="GO" id="GO:0005886">
    <property type="term" value="C:plasma membrane"/>
    <property type="evidence" value="ECO:0007669"/>
    <property type="project" value="TreeGrafter"/>
</dbReference>
<evidence type="ECO:0000256" key="2">
    <source>
        <dbReference type="ARBA" id="ARBA00022553"/>
    </source>
</evidence>
<dbReference type="CDD" id="cd00833">
    <property type="entry name" value="PKS"/>
    <property type="match status" value="1"/>
</dbReference>
<organism evidence="7 8">
    <name type="scientific">Stackebrandtia albiflava</name>
    <dbReference type="NCBI Taxonomy" id="406432"/>
    <lineage>
        <taxon>Bacteria</taxon>
        <taxon>Bacillati</taxon>
        <taxon>Actinomycetota</taxon>
        <taxon>Actinomycetes</taxon>
        <taxon>Glycomycetales</taxon>
        <taxon>Glycomycetaceae</taxon>
        <taxon>Stackebrandtia</taxon>
    </lineage>
</organism>
<dbReference type="InterPro" id="IPR020841">
    <property type="entry name" value="PKS_Beta-ketoAc_synthase_dom"/>
</dbReference>
<dbReference type="GO" id="GO:0006633">
    <property type="term" value="P:fatty acid biosynthetic process"/>
    <property type="evidence" value="ECO:0007669"/>
    <property type="project" value="InterPro"/>
</dbReference>
<dbReference type="Gene3D" id="1.10.1240.100">
    <property type="match status" value="1"/>
</dbReference>
<dbReference type="PANTHER" id="PTHR43775">
    <property type="entry name" value="FATTY ACID SYNTHASE"/>
    <property type="match status" value="1"/>
</dbReference>
<dbReference type="GO" id="GO:0031177">
    <property type="term" value="F:phosphopantetheine binding"/>
    <property type="evidence" value="ECO:0007669"/>
    <property type="project" value="InterPro"/>
</dbReference>
<dbReference type="EMBL" id="VLLL01000005">
    <property type="protein sequence ID" value="TWJ16124.1"/>
    <property type="molecule type" value="Genomic_DNA"/>
</dbReference>
<dbReference type="SMART" id="SM00823">
    <property type="entry name" value="PKS_PP"/>
    <property type="match status" value="1"/>
</dbReference>
<dbReference type="Pfam" id="PF00550">
    <property type="entry name" value="PP-binding"/>
    <property type="match status" value="1"/>
</dbReference>
<dbReference type="InterPro" id="IPR018201">
    <property type="entry name" value="Ketoacyl_synth_AS"/>
</dbReference>
<dbReference type="GO" id="GO:0004315">
    <property type="term" value="F:3-oxoacyl-[acyl-carrier-protein] synthase activity"/>
    <property type="evidence" value="ECO:0007669"/>
    <property type="project" value="InterPro"/>
</dbReference>
<feature type="region of interest" description="Disordered" evidence="4">
    <location>
        <begin position="673"/>
        <end position="736"/>
    </location>
</feature>
<dbReference type="Gene3D" id="3.40.47.10">
    <property type="match status" value="1"/>
</dbReference>
<gene>
    <name evidence="7" type="ORF">LX16_1848</name>
</gene>
<keyword evidence="1" id="KW-0596">Phosphopantetheine</keyword>
<evidence type="ECO:0000256" key="1">
    <source>
        <dbReference type="ARBA" id="ARBA00022450"/>
    </source>
</evidence>
<feature type="region of interest" description="Disordered" evidence="4">
    <location>
        <begin position="567"/>
        <end position="589"/>
    </location>
</feature>
<accession>A0A562VE53</accession>
<proteinExistence type="predicted"/>
<dbReference type="PROSITE" id="PS00012">
    <property type="entry name" value="PHOSPHOPANTETHEINE"/>
    <property type="match status" value="1"/>
</dbReference>
<dbReference type="SUPFAM" id="SSF53901">
    <property type="entry name" value="Thiolase-like"/>
    <property type="match status" value="1"/>
</dbReference>
<reference evidence="7 8" key="1">
    <citation type="journal article" date="2013" name="Stand. Genomic Sci.">
        <title>Genomic Encyclopedia of Type Strains, Phase I: The one thousand microbial genomes (KMG-I) project.</title>
        <authorList>
            <person name="Kyrpides N.C."/>
            <person name="Woyke T."/>
            <person name="Eisen J.A."/>
            <person name="Garrity G."/>
            <person name="Lilburn T.G."/>
            <person name="Beck B.J."/>
            <person name="Whitman W.B."/>
            <person name="Hugenholtz P."/>
            <person name="Klenk H.P."/>
        </authorList>
    </citation>
    <scope>NUCLEOTIDE SEQUENCE [LARGE SCALE GENOMIC DNA]</scope>
    <source>
        <strain evidence="7 8">DSM 45044</strain>
    </source>
</reference>
<evidence type="ECO:0000313" key="7">
    <source>
        <dbReference type="EMBL" id="TWJ16124.1"/>
    </source>
</evidence>
<dbReference type="InterPro" id="IPR009081">
    <property type="entry name" value="PP-bd_ACP"/>
</dbReference>
<keyword evidence="3" id="KW-0808">Transferase</keyword>
<dbReference type="OrthoDB" id="9778690at2"/>
<dbReference type="InterPro" id="IPR050091">
    <property type="entry name" value="PKS_NRPS_Biosynth_Enz"/>
</dbReference>
<dbReference type="Gene3D" id="1.10.1200.10">
    <property type="entry name" value="ACP-like"/>
    <property type="match status" value="1"/>
</dbReference>
<dbReference type="InterPro" id="IPR014031">
    <property type="entry name" value="Ketoacyl_synth_C"/>
</dbReference>
<dbReference type="PANTHER" id="PTHR43775:SF37">
    <property type="entry name" value="SI:DKEY-61P9.11"/>
    <property type="match status" value="1"/>
</dbReference>
<dbReference type="Pfam" id="PF16197">
    <property type="entry name" value="KAsynt_C_assoc"/>
    <property type="match status" value="1"/>
</dbReference>
<feature type="compositionally biased region" description="Low complexity" evidence="4">
    <location>
        <begin position="683"/>
        <end position="696"/>
    </location>
</feature>
<dbReference type="GO" id="GO:0005737">
    <property type="term" value="C:cytoplasm"/>
    <property type="evidence" value="ECO:0007669"/>
    <property type="project" value="TreeGrafter"/>
</dbReference>
<dbReference type="GO" id="GO:0004312">
    <property type="term" value="F:fatty acid synthase activity"/>
    <property type="evidence" value="ECO:0007669"/>
    <property type="project" value="TreeGrafter"/>
</dbReference>
<feature type="domain" description="Ketosynthase family 3 (KS3)" evidence="6">
    <location>
        <begin position="4"/>
        <end position="437"/>
    </location>
</feature>
<dbReference type="PROSITE" id="PS52004">
    <property type="entry name" value="KS3_2"/>
    <property type="match status" value="1"/>
</dbReference>